<comment type="caution">
    <text evidence="1">The sequence shown here is derived from an EMBL/GenBank/DDBJ whole genome shotgun (WGS) entry which is preliminary data.</text>
</comment>
<gene>
    <name evidence="1" type="ORF">QRB35_17405</name>
</gene>
<evidence type="ECO:0000313" key="2">
    <source>
        <dbReference type="Proteomes" id="UP001529272"/>
    </source>
</evidence>
<accession>A0ABT7P3G2</accession>
<evidence type="ECO:0008006" key="3">
    <source>
        <dbReference type="Google" id="ProtNLM"/>
    </source>
</evidence>
<dbReference type="Proteomes" id="UP001529272">
    <property type="component" value="Unassembled WGS sequence"/>
</dbReference>
<evidence type="ECO:0000313" key="1">
    <source>
        <dbReference type="EMBL" id="MDM3927789.1"/>
    </source>
</evidence>
<name>A0ABT7P3G2_MYCIT</name>
<keyword evidence="2" id="KW-1185">Reference proteome</keyword>
<reference evidence="1 2" key="2">
    <citation type="submission" date="2023-06" db="EMBL/GenBank/DDBJ databases">
        <title>Itaconate inhibition of nontuberculous mycobacteria.</title>
        <authorList>
            <person name="Breen P."/>
            <person name="Zimbric M."/>
            <person name="Caverly L."/>
        </authorList>
    </citation>
    <scope>NUCLEOTIDE SEQUENCE [LARGE SCALE GENOMIC DNA]</scope>
    <source>
        <strain evidence="1 2">FLAC1071</strain>
    </source>
</reference>
<reference evidence="2" key="1">
    <citation type="submission" date="2023-06" db="EMBL/GenBank/DDBJ databases">
        <title>Itaconate inhibition of nontuberculous mycobacteria.</title>
        <authorList>
            <person name="Spilker T."/>
        </authorList>
    </citation>
    <scope>NUCLEOTIDE SEQUENCE [LARGE SCALE GENOMIC DNA]</scope>
    <source>
        <strain evidence="2">FLAC1071</strain>
    </source>
</reference>
<dbReference type="RefSeq" id="WP_145929566.1">
    <property type="nucleotide sequence ID" value="NZ_CP012886.2"/>
</dbReference>
<organism evidence="1 2">
    <name type="scientific">Mycobacterium intracellulare subsp. chimaera</name>
    <dbReference type="NCBI Taxonomy" id="222805"/>
    <lineage>
        <taxon>Bacteria</taxon>
        <taxon>Bacillati</taxon>
        <taxon>Actinomycetota</taxon>
        <taxon>Actinomycetes</taxon>
        <taxon>Mycobacteriales</taxon>
        <taxon>Mycobacteriaceae</taxon>
        <taxon>Mycobacterium</taxon>
        <taxon>Mycobacterium avium complex (MAC)</taxon>
    </lineage>
</organism>
<proteinExistence type="predicted"/>
<sequence>MTHSVNPSDNVWLIITPENRLCAWFYFDPVLSYDSESTLVRFEPDPNLRRTLVADGWTVRSGTIAELESLTHSLFQFLGSTGLYAKASA</sequence>
<dbReference type="EMBL" id="JASZZX010000016">
    <property type="protein sequence ID" value="MDM3927789.1"/>
    <property type="molecule type" value="Genomic_DNA"/>
</dbReference>
<protein>
    <recommendedName>
        <fullName evidence="3">DUF1828 domain-containing protein</fullName>
    </recommendedName>
</protein>